<dbReference type="GO" id="GO:0019901">
    <property type="term" value="F:protein kinase binding"/>
    <property type="evidence" value="ECO:0007669"/>
    <property type="project" value="TreeGrafter"/>
</dbReference>
<dbReference type="PANTHER" id="PTHR16029:SF11">
    <property type="entry name" value="CENTROSOMAL PROTEIN OF 192 KDA"/>
    <property type="match status" value="1"/>
</dbReference>
<feature type="compositionally biased region" description="Basic and acidic residues" evidence="1">
    <location>
        <begin position="530"/>
        <end position="544"/>
    </location>
</feature>
<feature type="non-terminal residue" evidence="3">
    <location>
        <position position="1382"/>
    </location>
</feature>
<feature type="domain" description="Cep192-like" evidence="2">
    <location>
        <begin position="1139"/>
        <end position="1238"/>
    </location>
</feature>
<accession>A0A9N9FCT7</accession>
<feature type="compositionally biased region" description="Acidic residues" evidence="1">
    <location>
        <begin position="426"/>
        <end position="435"/>
    </location>
</feature>
<feature type="region of interest" description="Disordered" evidence="1">
    <location>
        <begin position="723"/>
        <end position="767"/>
    </location>
</feature>
<feature type="compositionally biased region" description="Acidic residues" evidence="1">
    <location>
        <begin position="520"/>
        <end position="529"/>
    </location>
</feature>
<proteinExistence type="predicted"/>
<dbReference type="Pfam" id="PF22065">
    <property type="entry name" value="Cep192_D7"/>
    <property type="match status" value="1"/>
</dbReference>
<feature type="compositionally biased region" description="Low complexity" evidence="1">
    <location>
        <begin position="403"/>
        <end position="417"/>
    </location>
</feature>
<dbReference type="GO" id="GO:0071539">
    <property type="term" value="P:protein localization to centrosome"/>
    <property type="evidence" value="ECO:0007669"/>
    <property type="project" value="InterPro"/>
</dbReference>
<feature type="region of interest" description="Disordered" evidence="1">
    <location>
        <begin position="821"/>
        <end position="846"/>
    </location>
</feature>
<dbReference type="Proteomes" id="UP000789342">
    <property type="component" value="Unassembled WGS sequence"/>
</dbReference>
<evidence type="ECO:0000313" key="3">
    <source>
        <dbReference type="EMBL" id="CAG8524135.1"/>
    </source>
</evidence>
<dbReference type="InterPro" id="IPR039103">
    <property type="entry name" value="Spd-2/CEP192"/>
</dbReference>
<dbReference type="EMBL" id="CAJVPV010002349">
    <property type="protein sequence ID" value="CAG8524135.1"/>
    <property type="molecule type" value="Genomic_DNA"/>
</dbReference>
<dbReference type="InterPro" id="IPR013783">
    <property type="entry name" value="Ig-like_fold"/>
</dbReference>
<feature type="compositionally biased region" description="Low complexity" evidence="1">
    <location>
        <begin position="832"/>
        <end position="846"/>
    </location>
</feature>
<comment type="caution">
    <text evidence="3">The sequence shown here is derived from an EMBL/GenBank/DDBJ whole genome shotgun (WGS) entry which is preliminary data.</text>
</comment>
<feature type="compositionally biased region" description="Basic and acidic residues" evidence="1">
    <location>
        <begin position="672"/>
        <end position="690"/>
    </location>
</feature>
<dbReference type="GO" id="GO:0005737">
    <property type="term" value="C:cytoplasm"/>
    <property type="evidence" value="ECO:0007669"/>
    <property type="project" value="TreeGrafter"/>
</dbReference>
<feature type="compositionally biased region" description="Polar residues" evidence="1">
    <location>
        <begin position="43"/>
        <end position="56"/>
    </location>
</feature>
<dbReference type="GO" id="GO:0090307">
    <property type="term" value="P:mitotic spindle assembly"/>
    <property type="evidence" value="ECO:0007669"/>
    <property type="project" value="TreeGrafter"/>
</dbReference>
<dbReference type="GO" id="GO:0005814">
    <property type="term" value="C:centriole"/>
    <property type="evidence" value="ECO:0007669"/>
    <property type="project" value="TreeGrafter"/>
</dbReference>
<feature type="region of interest" description="Disordered" evidence="1">
    <location>
        <begin position="959"/>
        <end position="997"/>
    </location>
</feature>
<name>A0A9N9FCT7_9GLOM</name>
<keyword evidence="4" id="KW-1185">Reference proteome</keyword>
<evidence type="ECO:0000313" key="4">
    <source>
        <dbReference type="Proteomes" id="UP000789342"/>
    </source>
</evidence>
<feature type="region of interest" description="Disordered" evidence="1">
    <location>
        <begin position="1011"/>
        <end position="1126"/>
    </location>
</feature>
<sequence>DLHKFSLKLGTRYSFLPHFNLRVKYMEPLLTLIKEVVDNKSQTPSLSNNISIQPNPQNYSPNKNNKENSSIKKNQQKDNIIDEFVPESEHLDFLLPQSPSQPSSFFSQVSSGHKLSKIEEHSGKLTTIKESKLENRLLLPTTTTLSRSSSEESASLRELEAKDLTVLGEENGGRDSYGTFQSRVYNHNRDGLSRILEGKNDKNCEESSINPKNITNVTPVTSSPETSTDVSSILHPSLSVSLDSIHSEKSVFGDMYSAIRDGHPDVAVSPCPSPTPISNTKPLRTSKDTKTGILRSMEDKYPSPGAYFALRSGPMGDLSGGLSPHKRPKFLSNQNTNRNERFPAPSIDTSRPERSMSGRMAMEGWPTSPRRMQLVSPRFKSLTDLVEDPEGSEQQSEVLALQSKSISSNNESSVAPSPGSLLAIIEDTENEEESTEDKNCEEPEQDHDINAKSKNDGRSRSSRLVDLLPSDNGTILSSHIGAQSLRMHKPSLPYDSGARESSDSILEDMKSISKVIISDETSDQEDCQDEEQKEKSKSRNEKRLSGSFKSNLIGIKKPKEESKPEPIKNSTGSRITSRFSSIQVRRTTPQMLTVKTPLPMLSETEDDEEDMDFISDGTNERPKLPRSSENSDVSTPSTPMTPSVQSAPVTPANSKSHSWRWPKRPFSPARGKNKETERIQKNDNPADHIGKVGNIWAKKTLGQLRIYHQRHSPSILNKGFGLPSPLKESSSPLLSPMSDLSDAKKSPAIVIPEQPLETINEEDEEDDGIGVWSSEEVDLTDSGVEEKSPRSPTVVPPQIIEEPEEPRGMKVSPEHLTVVGGPIINKNSPNASTSSLPLRSSPSNSSLAKHNAKPVFESTFMISNHADEPLRYEILWPAFRFDVSPAYGVVKPKSVTVIKISVMNKHLAAQSRREEIRESKRLMGILKGPAQNDEDRPLMGRTRILVLCENGERGEVIVDVVPPRKKTKGEAENSRASKDKKETEDKNFIRRLSKSGGRSLTRTVDDLIKAARARKKKAAKPEEGSPRSTSASRGKSTVSKATGSSSKPSGTPNLRRNTSSRPTSRPSSPESNIKQHGPVRKHMTTSSSRSRPNTPDTHRSQSEHTSPSPISRSRTPDENRLGKQYPQRKNFIYIGVPGNVSCPDTIIREENHSVFRIHNPTNKPVTWHLKTVTNPFLRRSDSTNSSQKINDEVFLIMKTSGLLRAGTTEKVVVSFRPMLAGTYYQSFMLEDSSSPETSAGGITIRIQGEGKVDSSSQSKVDTRKSTNSKAVDFEVSEKKILIPTTRVGRRKSVGIKINNPSNQLIRIKCKCEVEGSSISSSILSIPLSSVQIKPRAFVLLPVRFLPKEVGEVRAIVKLQAVGRSEVQVDIVAEGVTDTSTTN</sequence>
<dbReference type="Gene3D" id="2.60.40.10">
    <property type="entry name" value="Immunoglobulins"/>
    <property type="match status" value="1"/>
</dbReference>
<dbReference type="GO" id="GO:0090222">
    <property type="term" value="P:centrosome-templated microtubule nucleation"/>
    <property type="evidence" value="ECO:0007669"/>
    <property type="project" value="InterPro"/>
</dbReference>
<gene>
    <name evidence="3" type="ORF">AMORRO_LOCUS4352</name>
</gene>
<dbReference type="OrthoDB" id="2400153at2759"/>
<feature type="compositionally biased region" description="Acidic residues" evidence="1">
    <location>
        <begin position="603"/>
        <end position="613"/>
    </location>
</feature>
<feature type="compositionally biased region" description="Basic and acidic residues" evidence="1">
    <location>
        <begin position="557"/>
        <end position="566"/>
    </location>
</feature>
<feature type="region of interest" description="Disordered" evidence="1">
    <location>
        <begin position="517"/>
        <end position="691"/>
    </location>
</feature>
<feature type="compositionally biased region" description="Polar residues" evidence="1">
    <location>
        <begin position="627"/>
        <end position="656"/>
    </location>
</feature>
<feature type="compositionally biased region" description="Polar residues" evidence="1">
    <location>
        <begin position="569"/>
        <end position="593"/>
    </location>
</feature>
<feature type="compositionally biased region" description="Basic and acidic residues" evidence="1">
    <location>
        <begin position="968"/>
        <end position="988"/>
    </location>
</feature>
<feature type="compositionally biased region" description="Basic and acidic residues" evidence="1">
    <location>
        <begin position="436"/>
        <end position="459"/>
    </location>
</feature>
<feature type="region of interest" description="Disordered" evidence="1">
    <location>
        <begin position="43"/>
        <end position="77"/>
    </location>
</feature>
<reference evidence="3" key="1">
    <citation type="submission" date="2021-06" db="EMBL/GenBank/DDBJ databases">
        <authorList>
            <person name="Kallberg Y."/>
            <person name="Tangrot J."/>
            <person name="Rosling A."/>
        </authorList>
    </citation>
    <scope>NUCLEOTIDE SEQUENCE</scope>
    <source>
        <strain evidence="3">CL551</strain>
    </source>
</reference>
<feature type="compositionally biased region" description="Basic and acidic residues" evidence="1">
    <location>
        <begin position="64"/>
        <end position="77"/>
    </location>
</feature>
<dbReference type="PANTHER" id="PTHR16029">
    <property type="entry name" value="CENTROSOMAL PROTEIN OF 192 KDA"/>
    <property type="match status" value="1"/>
</dbReference>
<feature type="compositionally biased region" description="Low complexity" evidence="1">
    <location>
        <begin position="1055"/>
        <end position="1072"/>
    </location>
</feature>
<feature type="region of interest" description="Disordered" evidence="1">
    <location>
        <begin position="320"/>
        <end position="374"/>
    </location>
</feature>
<feature type="compositionally biased region" description="Low complexity" evidence="1">
    <location>
        <begin position="215"/>
        <end position="230"/>
    </location>
</feature>
<evidence type="ECO:0000256" key="1">
    <source>
        <dbReference type="SAM" id="MobiDB-lite"/>
    </source>
</evidence>
<feature type="region of interest" description="Disordered" evidence="1">
    <location>
        <begin position="202"/>
        <end position="230"/>
    </location>
</feature>
<feature type="compositionally biased region" description="Low complexity" evidence="1">
    <location>
        <begin position="723"/>
        <end position="740"/>
    </location>
</feature>
<protein>
    <submittedName>
        <fullName evidence="3">17052_t:CDS:1</fullName>
    </submittedName>
</protein>
<feature type="region of interest" description="Disordered" evidence="1">
    <location>
        <begin position="386"/>
        <end position="472"/>
    </location>
</feature>
<dbReference type="InterPro" id="IPR054087">
    <property type="entry name" value="Cep192-like_D7"/>
</dbReference>
<feature type="compositionally biased region" description="Polar residues" evidence="1">
    <location>
        <begin position="1026"/>
        <end position="1054"/>
    </location>
</feature>
<evidence type="ECO:0000259" key="2">
    <source>
        <dbReference type="Pfam" id="PF22065"/>
    </source>
</evidence>
<organism evidence="3 4">
    <name type="scientific">Acaulospora morrowiae</name>
    <dbReference type="NCBI Taxonomy" id="94023"/>
    <lineage>
        <taxon>Eukaryota</taxon>
        <taxon>Fungi</taxon>
        <taxon>Fungi incertae sedis</taxon>
        <taxon>Mucoromycota</taxon>
        <taxon>Glomeromycotina</taxon>
        <taxon>Glomeromycetes</taxon>
        <taxon>Diversisporales</taxon>
        <taxon>Acaulosporaceae</taxon>
        <taxon>Acaulospora</taxon>
    </lineage>
</organism>